<evidence type="ECO:0000256" key="3">
    <source>
        <dbReference type="SAM" id="MobiDB-lite"/>
    </source>
</evidence>
<dbReference type="InterPro" id="IPR000683">
    <property type="entry name" value="Gfo/Idh/MocA-like_OxRdtase_N"/>
</dbReference>
<accession>A0A6A0B1T9</accession>
<reference evidence="6 7" key="1">
    <citation type="submission" date="2020-02" db="EMBL/GenBank/DDBJ databases">
        <title>Whole Genome Shotgun Sequence of Streptomyces sp. strain CWH03.</title>
        <authorList>
            <person name="Dohra H."/>
            <person name="Kodani S."/>
            <person name="Yamamura H."/>
        </authorList>
    </citation>
    <scope>NUCLEOTIDE SEQUENCE [LARGE SCALE GENOMIC DNA]</scope>
    <source>
        <strain evidence="6 7">CWH03</strain>
    </source>
</reference>
<feature type="compositionally biased region" description="Polar residues" evidence="3">
    <location>
        <begin position="408"/>
        <end position="418"/>
    </location>
</feature>
<feature type="compositionally biased region" description="Low complexity" evidence="3">
    <location>
        <begin position="14"/>
        <end position="25"/>
    </location>
</feature>
<dbReference type="Proteomes" id="UP000484988">
    <property type="component" value="Unassembled WGS sequence"/>
</dbReference>
<dbReference type="PANTHER" id="PTHR43708:SF5">
    <property type="entry name" value="CONSERVED EXPRESSED OXIDOREDUCTASE (EUROFUNG)-RELATED"/>
    <property type="match status" value="1"/>
</dbReference>
<feature type="region of interest" description="Disordered" evidence="3">
    <location>
        <begin position="236"/>
        <end position="255"/>
    </location>
</feature>
<organism evidence="6 7">
    <name type="scientific">Streptomyces pacificus</name>
    <dbReference type="NCBI Taxonomy" id="2705029"/>
    <lineage>
        <taxon>Bacteria</taxon>
        <taxon>Bacillati</taxon>
        <taxon>Actinomycetota</taxon>
        <taxon>Actinomycetes</taxon>
        <taxon>Kitasatosporales</taxon>
        <taxon>Streptomycetaceae</taxon>
        <taxon>Streptomyces</taxon>
    </lineage>
</organism>
<dbReference type="InterPro" id="IPR036291">
    <property type="entry name" value="NAD(P)-bd_dom_sf"/>
</dbReference>
<sequence length="418" mass="42846">MSGEATARSDRGEATAPSRPRAAEAPPLRTAVLGAGWVSRTVWVPLLEAHPAFEVTALVDADAAAARALAPPGRGVAVGTGPDDLGDLPLDLAVVALPNHLHVPAARTLLGRGIPVFVEKPVCRTTAEARALAEAAGSGADVYAGSAARHRADVRALAALLPSLGDLRALGLDWTRASGIPQRGGWFTDRRLAGGGALLDLGWHLLDVGLDLLGRPGVTAALGAVSSDWLGDSGATADWSPRGRDGATGARTADDPVEDTARGFLLTDTGVAVSLEARWASHREVDSTTLTVEGTKGVAVLRGTFGFSPHRVPRSSLTLLRRGERSEIPLPDEPVGIEYERLVDSLARRLASPAGAAPVAPGGSLAEIAVLASCVDRLYASAGRPGPSPVSPEGQESPQAPQAPQAPDTTGSQARSGP</sequence>
<name>A0A6A0B1T9_9ACTN</name>
<dbReference type="InterPro" id="IPR055170">
    <property type="entry name" value="GFO_IDH_MocA-like_dom"/>
</dbReference>
<feature type="region of interest" description="Disordered" evidence="3">
    <location>
        <begin position="1"/>
        <end position="25"/>
    </location>
</feature>
<comment type="caution">
    <text evidence="6">The sequence shown here is derived from an EMBL/GenBank/DDBJ whole genome shotgun (WGS) entry which is preliminary data.</text>
</comment>
<dbReference type="Pfam" id="PF01408">
    <property type="entry name" value="GFO_IDH_MocA"/>
    <property type="match status" value="1"/>
</dbReference>
<gene>
    <name evidence="6" type="ORF">SCWH03_44860</name>
</gene>
<dbReference type="GO" id="GO:0000166">
    <property type="term" value="F:nucleotide binding"/>
    <property type="evidence" value="ECO:0007669"/>
    <property type="project" value="InterPro"/>
</dbReference>
<feature type="compositionally biased region" description="Low complexity" evidence="3">
    <location>
        <begin position="398"/>
        <end position="407"/>
    </location>
</feature>
<dbReference type="RefSeq" id="WP_173265935.1">
    <property type="nucleotide sequence ID" value="NZ_BLLG01000015.1"/>
</dbReference>
<comment type="similarity">
    <text evidence="1">Belongs to the Gfo/Idh/MocA family.</text>
</comment>
<evidence type="ECO:0000256" key="1">
    <source>
        <dbReference type="ARBA" id="ARBA00010928"/>
    </source>
</evidence>
<dbReference type="Gene3D" id="3.30.360.10">
    <property type="entry name" value="Dihydrodipicolinate Reductase, domain 2"/>
    <property type="match status" value="1"/>
</dbReference>
<evidence type="ECO:0000259" key="5">
    <source>
        <dbReference type="Pfam" id="PF22725"/>
    </source>
</evidence>
<dbReference type="InterPro" id="IPR051317">
    <property type="entry name" value="Gfo/Idh/MocA_oxidoreduct"/>
</dbReference>
<evidence type="ECO:0000313" key="6">
    <source>
        <dbReference type="EMBL" id="GFH38244.1"/>
    </source>
</evidence>
<dbReference type="SUPFAM" id="SSF51735">
    <property type="entry name" value="NAD(P)-binding Rossmann-fold domains"/>
    <property type="match status" value="1"/>
</dbReference>
<evidence type="ECO:0000259" key="4">
    <source>
        <dbReference type="Pfam" id="PF01408"/>
    </source>
</evidence>
<dbReference type="AlphaFoldDB" id="A0A6A0B1T9"/>
<dbReference type="Pfam" id="PF22725">
    <property type="entry name" value="GFO_IDH_MocA_C3"/>
    <property type="match status" value="1"/>
</dbReference>
<feature type="region of interest" description="Disordered" evidence="3">
    <location>
        <begin position="381"/>
        <end position="418"/>
    </location>
</feature>
<dbReference type="Gene3D" id="3.40.50.720">
    <property type="entry name" value="NAD(P)-binding Rossmann-like Domain"/>
    <property type="match status" value="1"/>
</dbReference>
<evidence type="ECO:0000256" key="2">
    <source>
        <dbReference type="ARBA" id="ARBA00023002"/>
    </source>
</evidence>
<evidence type="ECO:0000313" key="7">
    <source>
        <dbReference type="Proteomes" id="UP000484988"/>
    </source>
</evidence>
<dbReference type="GO" id="GO:0016491">
    <property type="term" value="F:oxidoreductase activity"/>
    <property type="evidence" value="ECO:0007669"/>
    <property type="project" value="UniProtKB-KW"/>
</dbReference>
<dbReference type="PANTHER" id="PTHR43708">
    <property type="entry name" value="CONSERVED EXPRESSED OXIDOREDUCTASE (EUROFUNG)"/>
    <property type="match status" value="1"/>
</dbReference>
<dbReference type="SUPFAM" id="SSF55347">
    <property type="entry name" value="Glyceraldehyde-3-phosphate dehydrogenase-like, C-terminal domain"/>
    <property type="match status" value="1"/>
</dbReference>
<feature type="domain" description="Gfo/Idh/MocA-like oxidoreductase N-terminal" evidence="4">
    <location>
        <begin position="28"/>
        <end position="137"/>
    </location>
</feature>
<keyword evidence="2" id="KW-0560">Oxidoreductase</keyword>
<feature type="domain" description="GFO/IDH/MocA-like oxidoreductase" evidence="5">
    <location>
        <begin position="164"/>
        <end position="299"/>
    </location>
</feature>
<dbReference type="EMBL" id="BLLG01000015">
    <property type="protein sequence ID" value="GFH38244.1"/>
    <property type="molecule type" value="Genomic_DNA"/>
</dbReference>
<proteinExistence type="inferred from homology"/>
<keyword evidence="7" id="KW-1185">Reference proteome</keyword>
<protein>
    <submittedName>
        <fullName evidence="6">Gfo/Idh/MocA family oxidoreductase</fullName>
    </submittedName>
</protein>